<feature type="transmembrane region" description="Helical" evidence="2">
    <location>
        <begin position="41"/>
        <end position="64"/>
    </location>
</feature>
<evidence type="ECO:0000256" key="1">
    <source>
        <dbReference type="SAM" id="MobiDB-lite"/>
    </source>
</evidence>
<dbReference type="InParanoid" id="A0A066WLM1"/>
<dbReference type="EMBL" id="JMSN01000001">
    <property type="protein sequence ID" value="KDN53493.1"/>
    <property type="molecule type" value="Genomic_DNA"/>
</dbReference>
<reference evidence="3 4" key="1">
    <citation type="submission" date="2014-05" db="EMBL/GenBank/DDBJ databases">
        <title>Draft genome sequence of a rare smut relative, Tilletiaria anomala UBC 951.</title>
        <authorList>
            <consortium name="DOE Joint Genome Institute"/>
            <person name="Toome M."/>
            <person name="Kuo A."/>
            <person name="Henrissat B."/>
            <person name="Lipzen A."/>
            <person name="Tritt A."/>
            <person name="Yoshinaga Y."/>
            <person name="Zane M."/>
            <person name="Barry K."/>
            <person name="Grigoriev I.V."/>
            <person name="Spatafora J.W."/>
            <person name="Aimea M.C."/>
        </authorList>
    </citation>
    <scope>NUCLEOTIDE SEQUENCE [LARGE SCALE GENOMIC DNA]</scope>
    <source>
        <strain evidence="3 4">UBC 951</strain>
    </source>
</reference>
<dbReference type="RefSeq" id="XP_013246329.1">
    <property type="nucleotide sequence ID" value="XM_013390875.1"/>
</dbReference>
<evidence type="ECO:0000313" key="3">
    <source>
        <dbReference type="EMBL" id="KDN53493.1"/>
    </source>
</evidence>
<dbReference type="GeneID" id="25267969"/>
<keyword evidence="2" id="KW-0812">Transmembrane</keyword>
<feature type="region of interest" description="Disordered" evidence="1">
    <location>
        <begin position="396"/>
        <end position="455"/>
    </location>
</feature>
<evidence type="ECO:0000256" key="2">
    <source>
        <dbReference type="SAM" id="Phobius"/>
    </source>
</evidence>
<feature type="transmembrane region" description="Helical" evidence="2">
    <location>
        <begin position="6"/>
        <end position="29"/>
    </location>
</feature>
<gene>
    <name evidence="3" type="ORF">K437DRAFT_96</name>
</gene>
<feature type="compositionally biased region" description="Low complexity" evidence="1">
    <location>
        <begin position="597"/>
        <end position="609"/>
    </location>
</feature>
<dbReference type="OrthoDB" id="3350153at2759"/>
<dbReference type="AlphaFoldDB" id="A0A066WLM1"/>
<dbReference type="Proteomes" id="UP000027361">
    <property type="component" value="Unassembled WGS sequence"/>
</dbReference>
<sequence>MLSSSVLLVLLASRCLVVYFAVISMIPASVRRRIGKHGGPLSLLASLAASAATLSPGAAAALTFNLSSPAVCAPLNVTFTPTSSGFPYVVWVSSLFSATQSYRINKDYQRDANGDITFQYTIPPKSSTFSTFTVTVADAQGNGNTSRPLAPYVPAGSTASCDPYTASNSFLWASDSLVGSTNNMVQCGNIKFYTLDSRGTRPFTLTYLPLQGVPQTVNVPASATQNQTFFNYTTILPYAQGTDFFIVLGDGTGGATGGTSQLYRVGASSDQDCLANSYQLPNRVAGNALPLNGITASFQNLSGAVADSTGTGMGTSGNETASGSTGGSSSGGGGSNTGAIVGGIVGAIIALGIVCALGVAYFLWKRRQRKLRDAARKEEDHFVDLDGDEDMVEAPGGGGLLRATRRQSAGVRQSYGVSPFPYDPQHSQSNTNTAEASAPGSPDGTAATLLRPTSQHTHSTQFAAFAGAAMGAGVGAAAGTSAASASLAGRSASPPLPPRSPFQGGAAALHSRTNSQSSAALRGPLRAINADTGTDMIAAAEAVAGTWGASGTEAPALPQKLPLPGDESDQDGLPVAGSSRLVQHRDAGPVPAPALQPPEAEQVEELPPQYGGWVARQGSMPRPEGQGQSES</sequence>
<name>A0A066WLM1_TILAU</name>
<keyword evidence="2" id="KW-0472">Membrane</keyword>
<proteinExistence type="predicted"/>
<keyword evidence="4" id="KW-1185">Reference proteome</keyword>
<feature type="region of interest" description="Disordered" evidence="1">
    <location>
        <begin position="309"/>
        <end position="333"/>
    </location>
</feature>
<feature type="transmembrane region" description="Helical" evidence="2">
    <location>
        <begin position="339"/>
        <end position="364"/>
    </location>
</feature>
<protein>
    <submittedName>
        <fullName evidence="3">Uncharacterized protein</fullName>
    </submittedName>
</protein>
<organism evidence="3 4">
    <name type="scientific">Tilletiaria anomala (strain ATCC 24038 / CBS 436.72 / UBC 951)</name>
    <dbReference type="NCBI Taxonomy" id="1037660"/>
    <lineage>
        <taxon>Eukaryota</taxon>
        <taxon>Fungi</taxon>
        <taxon>Dikarya</taxon>
        <taxon>Basidiomycota</taxon>
        <taxon>Ustilaginomycotina</taxon>
        <taxon>Exobasidiomycetes</taxon>
        <taxon>Georgefischeriales</taxon>
        <taxon>Tilletiariaceae</taxon>
        <taxon>Tilletiaria</taxon>
    </lineage>
</organism>
<keyword evidence="2" id="KW-1133">Transmembrane helix</keyword>
<dbReference type="STRING" id="1037660.A0A066WLM1"/>
<accession>A0A066WLM1</accession>
<feature type="compositionally biased region" description="Polar residues" evidence="1">
    <location>
        <begin position="425"/>
        <end position="435"/>
    </location>
</feature>
<feature type="compositionally biased region" description="Gly residues" evidence="1">
    <location>
        <begin position="324"/>
        <end position="333"/>
    </location>
</feature>
<feature type="region of interest" description="Disordered" evidence="1">
    <location>
        <begin position="550"/>
        <end position="631"/>
    </location>
</feature>
<dbReference type="OMA" id="SNCPAYT"/>
<evidence type="ECO:0000313" key="4">
    <source>
        <dbReference type="Proteomes" id="UP000027361"/>
    </source>
</evidence>
<comment type="caution">
    <text evidence="3">The sequence shown here is derived from an EMBL/GenBank/DDBJ whole genome shotgun (WGS) entry which is preliminary data.</text>
</comment>
<feature type="region of interest" description="Disordered" evidence="1">
    <location>
        <begin position="487"/>
        <end position="522"/>
    </location>
</feature>
<dbReference type="HOGENOM" id="CLU_022565_0_0_1"/>